<dbReference type="FunFam" id="3.40.50.300:FF:000127">
    <property type="entry name" value="Ribose import ATP-binding protein RbsA"/>
    <property type="match status" value="1"/>
</dbReference>
<reference evidence="12 13" key="1">
    <citation type="submission" date="2019-03" db="EMBL/GenBank/DDBJ databases">
        <title>Genomic Encyclopedia of Type Strains, Phase III (KMG-III): the genomes of soil and plant-associated and newly described type strains.</title>
        <authorList>
            <person name="Whitman W."/>
        </authorList>
    </citation>
    <scope>NUCLEOTIDE SEQUENCE [LARGE SCALE GENOMIC DNA]</scope>
    <source>
        <strain evidence="12 13">CGMCC 1.7002</strain>
    </source>
</reference>
<dbReference type="EMBL" id="SNYR01000003">
    <property type="protein sequence ID" value="TDQ61965.1"/>
    <property type="molecule type" value="Genomic_DNA"/>
</dbReference>
<protein>
    <submittedName>
        <fullName evidence="12">Simple sugar transport system ATP-binding protein</fullName>
    </submittedName>
</protein>
<name>A0A4R6VFU9_9HYPH</name>
<evidence type="ECO:0000256" key="9">
    <source>
        <dbReference type="ARBA" id="ARBA00022967"/>
    </source>
</evidence>
<dbReference type="InterPro" id="IPR050107">
    <property type="entry name" value="ABC_carbohydrate_import_ATPase"/>
</dbReference>
<evidence type="ECO:0000256" key="7">
    <source>
        <dbReference type="ARBA" id="ARBA00022741"/>
    </source>
</evidence>
<evidence type="ECO:0000313" key="13">
    <source>
        <dbReference type="Proteomes" id="UP000295391"/>
    </source>
</evidence>
<keyword evidence="7" id="KW-0547">Nucleotide-binding</keyword>
<dbReference type="GO" id="GO:0005886">
    <property type="term" value="C:plasma membrane"/>
    <property type="evidence" value="ECO:0007669"/>
    <property type="project" value="UniProtKB-SubCell"/>
</dbReference>
<dbReference type="PROSITE" id="PS00211">
    <property type="entry name" value="ABC_TRANSPORTER_1"/>
    <property type="match status" value="2"/>
</dbReference>
<feature type="domain" description="ABC transporter" evidence="11">
    <location>
        <begin position="259"/>
        <end position="505"/>
    </location>
</feature>
<keyword evidence="9" id="KW-1278">Translocase</keyword>
<evidence type="ECO:0000256" key="6">
    <source>
        <dbReference type="ARBA" id="ARBA00022737"/>
    </source>
</evidence>
<dbReference type="OrthoDB" id="9805029at2"/>
<accession>A0A4R6VFU9</accession>
<dbReference type="Pfam" id="PF00005">
    <property type="entry name" value="ABC_tran"/>
    <property type="match status" value="2"/>
</dbReference>
<comment type="similarity">
    <text evidence="2">Belongs to the ABC transporter superfamily.</text>
</comment>
<dbReference type="RefSeq" id="WP_133573643.1">
    <property type="nucleotide sequence ID" value="NZ_SNYR01000003.1"/>
</dbReference>
<sequence length="513" mass="54942">MTTNGGGTLLALDGISKYYGSFKANDQINFAIQAGEIHALLGENGAGKSTLVKMLYGSLQPDEGRILWQGKPVHISNPAEARALGVGMVFQHFSLFDALTVAENIALAMPKDQKLSDIAKRLEAVSKEYGLPLKADARIHDLSVGERQRVEIVRCLLQEPKLLILDEPTSVLTPQESEDLFKVLRRLSSEGTAILYISHKLAEVQALCQNATILRHGKVVGECVPAEETPLSLAKMMVGDDIHEIAPRATTSDGAEVILQVSDLTADGLTGFETSLKHINFGVRMGEVAGIAGIAGNGQSELFAVLSGERTSAPDMVKINGEPVGHLSILQRRKKGAMFVSEERLGHAAVPEMSLSDNVVLTRHGLEKDLQTGPFIRHGTAKRLKDKIAQMFDVRKGNDDPTAMSLSGGNLQKFVLGREVMAGAKLVIVNQPTWGVDAGSAAQLRQNLIDLAAAGAAILVISQDLDELFEISDRLATMAEGELSDFVPTSQTNRNEVGLKMTGAFVPAEGASA</sequence>
<evidence type="ECO:0000256" key="4">
    <source>
        <dbReference type="ARBA" id="ARBA00022475"/>
    </source>
</evidence>
<dbReference type="GO" id="GO:0016887">
    <property type="term" value="F:ATP hydrolysis activity"/>
    <property type="evidence" value="ECO:0007669"/>
    <property type="project" value="InterPro"/>
</dbReference>
<dbReference type="GO" id="GO:0005524">
    <property type="term" value="F:ATP binding"/>
    <property type="evidence" value="ECO:0007669"/>
    <property type="project" value="UniProtKB-KW"/>
</dbReference>
<keyword evidence="5 12" id="KW-0762">Sugar transport</keyword>
<comment type="subcellular location">
    <subcellularLocation>
        <location evidence="1">Cell membrane</location>
        <topology evidence="1">Peripheral membrane protein</topology>
    </subcellularLocation>
</comment>
<evidence type="ECO:0000256" key="2">
    <source>
        <dbReference type="ARBA" id="ARBA00005417"/>
    </source>
</evidence>
<dbReference type="CDD" id="cd03215">
    <property type="entry name" value="ABC_Carb_Monos_II"/>
    <property type="match status" value="1"/>
</dbReference>
<evidence type="ECO:0000259" key="11">
    <source>
        <dbReference type="PROSITE" id="PS50893"/>
    </source>
</evidence>
<dbReference type="Proteomes" id="UP000295391">
    <property type="component" value="Unassembled WGS sequence"/>
</dbReference>
<dbReference type="PANTHER" id="PTHR43790">
    <property type="entry name" value="CARBOHYDRATE TRANSPORT ATP-BINDING PROTEIN MG119-RELATED"/>
    <property type="match status" value="1"/>
</dbReference>
<keyword evidence="8 12" id="KW-0067">ATP-binding</keyword>
<evidence type="ECO:0000256" key="5">
    <source>
        <dbReference type="ARBA" id="ARBA00022597"/>
    </source>
</evidence>
<comment type="caution">
    <text evidence="12">The sequence shown here is derived from an EMBL/GenBank/DDBJ whole genome shotgun (WGS) entry which is preliminary data.</text>
</comment>
<keyword evidence="10" id="KW-0472">Membrane</keyword>
<dbReference type="AlphaFoldDB" id="A0A4R6VFU9"/>
<evidence type="ECO:0000313" key="12">
    <source>
        <dbReference type="EMBL" id="TDQ61965.1"/>
    </source>
</evidence>
<evidence type="ECO:0000256" key="3">
    <source>
        <dbReference type="ARBA" id="ARBA00022448"/>
    </source>
</evidence>
<dbReference type="PROSITE" id="PS50893">
    <property type="entry name" value="ABC_TRANSPORTER_2"/>
    <property type="match status" value="2"/>
</dbReference>
<keyword evidence="4" id="KW-1003">Cell membrane</keyword>
<organism evidence="12 13">
    <name type="scientific">Maritalea mobilis</name>
    <dbReference type="NCBI Taxonomy" id="483324"/>
    <lineage>
        <taxon>Bacteria</taxon>
        <taxon>Pseudomonadati</taxon>
        <taxon>Pseudomonadota</taxon>
        <taxon>Alphaproteobacteria</taxon>
        <taxon>Hyphomicrobiales</taxon>
        <taxon>Devosiaceae</taxon>
        <taxon>Maritalea</taxon>
    </lineage>
</organism>
<dbReference type="InterPro" id="IPR027417">
    <property type="entry name" value="P-loop_NTPase"/>
</dbReference>
<dbReference type="InterPro" id="IPR017871">
    <property type="entry name" value="ABC_transporter-like_CS"/>
</dbReference>
<evidence type="ECO:0000256" key="1">
    <source>
        <dbReference type="ARBA" id="ARBA00004202"/>
    </source>
</evidence>
<dbReference type="CDD" id="cd03216">
    <property type="entry name" value="ABC_Carb_Monos_I"/>
    <property type="match status" value="1"/>
</dbReference>
<dbReference type="SMART" id="SM00382">
    <property type="entry name" value="AAA"/>
    <property type="match status" value="1"/>
</dbReference>
<keyword evidence="6" id="KW-0677">Repeat</keyword>
<evidence type="ECO:0000256" key="10">
    <source>
        <dbReference type="ARBA" id="ARBA00023136"/>
    </source>
</evidence>
<dbReference type="Gene3D" id="3.40.50.300">
    <property type="entry name" value="P-loop containing nucleotide triphosphate hydrolases"/>
    <property type="match status" value="2"/>
</dbReference>
<dbReference type="InterPro" id="IPR003439">
    <property type="entry name" value="ABC_transporter-like_ATP-bd"/>
</dbReference>
<dbReference type="PANTHER" id="PTHR43790:SF4">
    <property type="entry name" value="GUANOSINE IMPORT ATP-BINDING PROTEIN NUPO"/>
    <property type="match status" value="1"/>
</dbReference>
<dbReference type="SUPFAM" id="SSF52540">
    <property type="entry name" value="P-loop containing nucleoside triphosphate hydrolases"/>
    <property type="match status" value="2"/>
</dbReference>
<keyword evidence="13" id="KW-1185">Reference proteome</keyword>
<gene>
    <name evidence="12" type="ORF">ATL17_3069</name>
</gene>
<proteinExistence type="inferred from homology"/>
<evidence type="ECO:0000256" key="8">
    <source>
        <dbReference type="ARBA" id="ARBA00022840"/>
    </source>
</evidence>
<dbReference type="InterPro" id="IPR003593">
    <property type="entry name" value="AAA+_ATPase"/>
</dbReference>
<feature type="domain" description="ABC transporter" evidence="11">
    <location>
        <begin position="10"/>
        <end position="241"/>
    </location>
</feature>
<keyword evidence="3" id="KW-0813">Transport</keyword>